<protein>
    <submittedName>
        <fullName evidence="1">Uncharacterized protein</fullName>
    </submittedName>
</protein>
<dbReference type="Gene3D" id="3.20.20.70">
    <property type="entry name" value="Aldolase class I"/>
    <property type="match status" value="1"/>
</dbReference>
<accession>A0A382HIY0</accession>
<evidence type="ECO:0000313" key="1">
    <source>
        <dbReference type="EMBL" id="SVB86623.1"/>
    </source>
</evidence>
<gene>
    <name evidence="1" type="ORF">METZ01_LOCUS239477</name>
</gene>
<dbReference type="EMBL" id="UINC01061247">
    <property type="protein sequence ID" value="SVB86623.1"/>
    <property type="molecule type" value="Genomic_DNA"/>
</dbReference>
<organism evidence="1">
    <name type="scientific">marine metagenome</name>
    <dbReference type="NCBI Taxonomy" id="408172"/>
    <lineage>
        <taxon>unclassified sequences</taxon>
        <taxon>metagenomes</taxon>
        <taxon>ecological metagenomes</taxon>
    </lineage>
</organism>
<proteinExistence type="predicted"/>
<sequence length="69" mass="7978">VSDSQAQIIKFQIFLPIERATKDHPEWQIFNDLALTKNEWARAVQYAREKDLIILADIFGVASFDIAEE</sequence>
<dbReference type="AlphaFoldDB" id="A0A382HIY0"/>
<name>A0A382HIY0_9ZZZZ</name>
<feature type="non-terminal residue" evidence="1">
    <location>
        <position position="69"/>
    </location>
</feature>
<reference evidence="1" key="1">
    <citation type="submission" date="2018-05" db="EMBL/GenBank/DDBJ databases">
        <authorList>
            <person name="Lanie J.A."/>
            <person name="Ng W.-L."/>
            <person name="Kazmierczak K.M."/>
            <person name="Andrzejewski T.M."/>
            <person name="Davidsen T.M."/>
            <person name="Wayne K.J."/>
            <person name="Tettelin H."/>
            <person name="Glass J.I."/>
            <person name="Rusch D."/>
            <person name="Podicherti R."/>
            <person name="Tsui H.-C.T."/>
            <person name="Winkler M.E."/>
        </authorList>
    </citation>
    <scope>NUCLEOTIDE SEQUENCE</scope>
</reference>
<feature type="non-terminal residue" evidence="1">
    <location>
        <position position="1"/>
    </location>
</feature>
<dbReference type="InterPro" id="IPR013785">
    <property type="entry name" value="Aldolase_TIM"/>
</dbReference>